<gene>
    <name evidence="1" type="ORF">ERS007688_01088</name>
    <name evidence="2" type="ORF">ERS027661_00634</name>
</gene>
<evidence type="ECO:0000313" key="3">
    <source>
        <dbReference type="Proteomes" id="UP000046947"/>
    </source>
</evidence>
<name>A0A654ZTH9_MYCTX</name>
<dbReference type="AlphaFoldDB" id="A0A654ZTH9"/>
<reference evidence="3 4" key="1">
    <citation type="submission" date="2015-03" db="EMBL/GenBank/DDBJ databases">
        <authorList>
            <consortium name="Pathogen Informatics"/>
        </authorList>
    </citation>
    <scope>NUCLEOTIDE SEQUENCE [LARGE SCALE GENOMIC DNA]</scope>
    <source>
        <strain evidence="2 4">Bir 187</strain>
        <strain evidence="1 3">H09601792</strain>
    </source>
</reference>
<proteinExistence type="predicted"/>
<sequence>MGDHVNVDAAGLLDGAGADPLVKQACPSRSPRCADDELRGVHLAGEVQQRGGHVVADHGVHGRTEACRQLADPAQLRRGHPRQAVATDNVNHHQLGAGLRRDPRCPSHQRLRLRAAGHGDDDAFPRLPRGGDLFVCAVLLQGRINLVGQPQQRDLAQRGQIARAEVVRQRGIDPFGCIDVAVSKPAPQRFRCDVDQLDLIGRADDLVGDLLLLLDAGDLLHDIV</sequence>
<evidence type="ECO:0000313" key="2">
    <source>
        <dbReference type="EMBL" id="CKR12477.1"/>
    </source>
</evidence>
<evidence type="ECO:0000313" key="4">
    <source>
        <dbReference type="Proteomes" id="UP000049023"/>
    </source>
</evidence>
<dbReference type="EMBL" id="CFOH01000126">
    <property type="protein sequence ID" value="CFE48446.1"/>
    <property type="molecule type" value="Genomic_DNA"/>
</dbReference>
<protein>
    <submittedName>
        <fullName evidence="2">Uncharacterized protein</fullName>
    </submittedName>
</protein>
<dbReference type="EMBL" id="CNFU01000083">
    <property type="protein sequence ID" value="CKR12477.1"/>
    <property type="molecule type" value="Genomic_DNA"/>
</dbReference>
<organism evidence="2 4">
    <name type="scientific">Mycobacterium tuberculosis</name>
    <dbReference type="NCBI Taxonomy" id="1773"/>
    <lineage>
        <taxon>Bacteria</taxon>
        <taxon>Bacillati</taxon>
        <taxon>Actinomycetota</taxon>
        <taxon>Actinomycetes</taxon>
        <taxon>Mycobacteriales</taxon>
        <taxon>Mycobacteriaceae</taxon>
        <taxon>Mycobacterium</taxon>
        <taxon>Mycobacterium tuberculosis complex</taxon>
    </lineage>
</organism>
<evidence type="ECO:0000313" key="1">
    <source>
        <dbReference type="EMBL" id="CFE48446.1"/>
    </source>
</evidence>
<dbReference type="Proteomes" id="UP000046947">
    <property type="component" value="Unassembled WGS sequence"/>
</dbReference>
<accession>A0A654ZTH9</accession>
<dbReference type="Proteomes" id="UP000049023">
    <property type="component" value="Unassembled WGS sequence"/>
</dbReference>